<dbReference type="SUPFAM" id="SSF53639">
    <property type="entry name" value="AraD/HMP-PK domain-like"/>
    <property type="match status" value="1"/>
</dbReference>
<evidence type="ECO:0000256" key="1">
    <source>
        <dbReference type="ARBA" id="ARBA00022679"/>
    </source>
</evidence>
<dbReference type="InterPro" id="IPR019293">
    <property type="entry name" value="ThiN"/>
</dbReference>
<evidence type="ECO:0000256" key="3">
    <source>
        <dbReference type="ARBA" id="ARBA00022777"/>
    </source>
</evidence>
<dbReference type="GO" id="GO:0008972">
    <property type="term" value="F:phosphomethylpyrimidine kinase activity"/>
    <property type="evidence" value="ECO:0007669"/>
    <property type="project" value="InterPro"/>
</dbReference>
<dbReference type="EMBL" id="FOZK01000002">
    <property type="protein sequence ID" value="SFR98285.1"/>
    <property type="molecule type" value="Genomic_DNA"/>
</dbReference>
<dbReference type="Gene3D" id="3.40.1190.20">
    <property type="match status" value="1"/>
</dbReference>
<keyword evidence="4" id="KW-0067">ATP-binding</keyword>
<proteinExistence type="predicted"/>
<protein>
    <submittedName>
        <fullName evidence="8">Hydroxymethylpyrimidine/phosphomethylpyrimidine kinase</fullName>
    </submittedName>
</protein>
<keyword evidence="2" id="KW-0547">Nucleotide-binding</keyword>
<dbReference type="CDD" id="cd01169">
    <property type="entry name" value="HMPP_kinase"/>
    <property type="match status" value="1"/>
</dbReference>
<evidence type="ECO:0000259" key="6">
    <source>
        <dbReference type="Pfam" id="PF08543"/>
    </source>
</evidence>
<dbReference type="RefSeq" id="WP_089816350.1">
    <property type="nucleotide sequence ID" value="NZ_FOZK01000002.1"/>
</dbReference>
<dbReference type="AlphaFoldDB" id="A0A1I6L474"/>
<dbReference type="OrthoDB" id="43786at2157"/>
<evidence type="ECO:0000256" key="4">
    <source>
        <dbReference type="ARBA" id="ARBA00022840"/>
    </source>
</evidence>
<dbReference type="GO" id="GO:0005829">
    <property type="term" value="C:cytosol"/>
    <property type="evidence" value="ECO:0007669"/>
    <property type="project" value="TreeGrafter"/>
</dbReference>
<keyword evidence="1" id="KW-0808">Transferase</keyword>
<evidence type="ECO:0000313" key="8">
    <source>
        <dbReference type="EMBL" id="SFR98285.1"/>
    </source>
</evidence>
<feature type="region of interest" description="Disordered" evidence="5">
    <location>
        <begin position="390"/>
        <end position="410"/>
    </location>
</feature>
<dbReference type="FunFam" id="3.40.1190.20:FF:000003">
    <property type="entry name" value="Phosphomethylpyrimidine kinase ThiD"/>
    <property type="match status" value="1"/>
</dbReference>
<dbReference type="NCBIfam" id="TIGR00097">
    <property type="entry name" value="HMP-P_kinase"/>
    <property type="match status" value="1"/>
</dbReference>
<keyword evidence="3 8" id="KW-0418">Kinase</keyword>
<dbReference type="GO" id="GO:0008902">
    <property type="term" value="F:hydroxymethylpyrimidine kinase activity"/>
    <property type="evidence" value="ECO:0007669"/>
    <property type="project" value="TreeGrafter"/>
</dbReference>
<evidence type="ECO:0000256" key="5">
    <source>
        <dbReference type="SAM" id="MobiDB-lite"/>
    </source>
</evidence>
<dbReference type="SUPFAM" id="SSF53613">
    <property type="entry name" value="Ribokinase-like"/>
    <property type="match status" value="1"/>
</dbReference>
<evidence type="ECO:0000256" key="2">
    <source>
        <dbReference type="ARBA" id="ARBA00022741"/>
    </source>
</evidence>
<dbReference type="InterPro" id="IPR036409">
    <property type="entry name" value="Aldolase_II/adducin_N_sf"/>
</dbReference>
<sequence length="450" mass="46230">MTRRSAPVRPPVVLTIAGSDSGGGAGIQADLKTIEAGGAFGTSAITSVTAQNTRGVQGTHGLPIPEIEAQIDAVLSDFDVAAVKTGMLGRTEVVETVVEYADRLPNLVVDPVMVAASGDRLLEPAAESAYEDLVAAATLVTPNADEAEVLTGVEVTDVDAAREAGETLVGMGADAALVKGGHVPGDDVVDVLVTEETTHSFRHDRVDTTATHGSGCTLSSAVATRLAHGDDLPSAVGDGVSLLAAAVRYGVDVGEGPGSVHHLVEARNEAARGETVEAVERVVGLLVDRAPRALVPADGTNVAGTTPYAESPRDVAAVEGGIGRTRDGLRPNRGVRFGAGGRLASLVLAVREVAPATRFALECRRSPALDRALAEFDEPVVELAAEVGDTDGTDRPLARRVSDATADDDAPPVAVVDPTRDETGVTLLAPDAGSLVDRTERLLDAVEDRD</sequence>
<keyword evidence="9" id="KW-1185">Reference proteome</keyword>
<feature type="domain" description="Thiamine-phosphate synthase ThiN" evidence="7">
    <location>
        <begin position="279"/>
        <end position="439"/>
    </location>
</feature>
<dbReference type="InterPro" id="IPR029056">
    <property type="entry name" value="Ribokinase-like"/>
</dbReference>
<dbReference type="Proteomes" id="UP000199062">
    <property type="component" value="Unassembled WGS sequence"/>
</dbReference>
<accession>A0A1I6L474</accession>
<feature type="compositionally biased region" description="Basic and acidic residues" evidence="5">
    <location>
        <begin position="392"/>
        <end position="402"/>
    </location>
</feature>
<dbReference type="GO" id="GO:0009228">
    <property type="term" value="P:thiamine biosynthetic process"/>
    <property type="evidence" value="ECO:0007669"/>
    <property type="project" value="InterPro"/>
</dbReference>
<dbReference type="STRING" id="767519.SAMN05216559_2006"/>
<dbReference type="GO" id="GO:0005524">
    <property type="term" value="F:ATP binding"/>
    <property type="evidence" value="ECO:0007669"/>
    <property type="project" value="UniProtKB-KW"/>
</dbReference>
<dbReference type="InterPro" id="IPR013749">
    <property type="entry name" value="PM/HMP-P_kinase-1"/>
</dbReference>
<dbReference type="Pfam" id="PF10120">
    <property type="entry name" value="ThiN"/>
    <property type="match status" value="1"/>
</dbReference>
<reference evidence="8 9" key="1">
    <citation type="submission" date="2016-10" db="EMBL/GenBank/DDBJ databases">
        <authorList>
            <person name="de Groot N.N."/>
        </authorList>
    </citation>
    <scope>NUCLEOTIDE SEQUENCE [LARGE SCALE GENOMIC DNA]</scope>
    <source>
        <strain evidence="8 9">CGMCC 1.10457</strain>
    </source>
</reference>
<dbReference type="PANTHER" id="PTHR20858">
    <property type="entry name" value="PHOSPHOMETHYLPYRIMIDINE KINASE"/>
    <property type="match status" value="1"/>
</dbReference>
<dbReference type="PANTHER" id="PTHR20858:SF17">
    <property type="entry name" value="HYDROXYMETHYLPYRIMIDINE_PHOSPHOMETHYLPYRIMIDINE KINASE THI20-RELATED"/>
    <property type="match status" value="1"/>
</dbReference>
<dbReference type="InterPro" id="IPR004399">
    <property type="entry name" value="HMP/HMP-P_kinase_dom"/>
</dbReference>
<gene>
    <name evidence="8" type="ORF">SAMN05216559_2006</name>
</gene>
<evidence type="ECO:0000313" key="9">
    <source>
        <dbReference type="Proteomes" id="UP000199062"/>
    </source>
</evidence>
<evidence type="ECO:0000259" key="7">
    <source>
        <dbReference type="Pfam" id="PF10120"/>
    </source>
</evidence>
<dbReference type="Gene3D" id="3.40.225.10">
    <property type="entry name" value="Class II aldolase/adducin N-terminal domain"/>
    <property type="match status" value="1"/>
</dbReference>
<name>A0A1I6L474_9EURY</name>
<organism evidence="8 9">
    <name type="scientific">Halomicrobium zhouii</name>
    <dbReference type="NCBI Taxonomy" id="767519"/>
    <lineage>
        <taxon>Archaea</taxon>
        <taxon>Methanobacteriati</taxon>
        <taxon>Methanobacteriota</taxon>
        <taxon>Stenosarchaea group</taxon>
        <taxon>Halobacteria</taxon>
        <taxon>Halobacteriales</taxon>
        <taxon>Haloarculaceae</taxon>
        <taxon>Halomicrobium</taxon>
    </lineage>
</organism>
<dbReference type="Pfam" id="PF08543">
    <property type="entry name" value="Phos_pyr_kin"/>
    <property type="match status" value="1"/>
</dbReference>
<feature type="domain" description="Pyridoxamine kinase/Phosphomethylpyrimidine kinase" evidence="6">
    <location>
        <begin position="20"/>
        <end position="261"/>
    </location>
</feature>